<keyword evidence="2" id="KW-1185">Reference proteome</keyword>
<sequence length="120" mass="13617">MAMNVLSRLLDEVAASQLNPSKTEVYSTGMSQVELEEEHMITGFTLASLPSKISGEIDSERLCSFARKGCHEGQETRDHLFEESAYSRRIWQEILKLGKLNREPGTWRQQQVSNNGCKQN</sequence>
<dbReference type="EMBL" id="JAIQCV010000007">
    <property type="protein sequence ID" value="KAH1080035.1"/>
    <property type="molecule type" value="Genomic_DNA"/>
</dbReference>
<reference evidence="1 2" key="1">
    <citation type="journal article" date="2021" name="Plant Biotechnol. J.">
        <title>Multi-omics assisted identification of the key and species-specific regulatory components of drought-tolerant mechanisms in Gossypium stocksii.</title>
        <authorList>
            <person name="Yu D."/>
            <person name="Ke L."/>
            <person name="Zhang D."/>
            <person name="Wu Y."/>
            <person name="Sun Y."/>
            <person name="Mei J."/>
            <person name="Sun J."/>
            <person name="Sun Y."/>
        </authorList>
    </citation>
    <scope>NUCLEOTIDE SEQUENCE [LARGE SCALE GENOMIC DNA]</scope>
    <source>
        <strain evidence="2">cv. E1</strain>
        <tissue evidence="1">Leaf</tissue>
    </source>
</reference>
<evidence type="ECO:0000313" key="1">
    <source>
        <dbReference type="EMBL" id="KAH1080035.1"/>
    </source>
</evidence>
<protein>
    <submittedName>
        <fullName evidence="1">Uncharacterized protein</fullName>
    </submittedName>
</protein>
<dbReference type="Proteomes" id="UP000828251">
    <property type="component" value="Unassembled WGS sequence"/>
</dbReference>
<dbReference type="AlphaFoldDB" id="A0A9D4A0E2"/>
<accession>A0A9D4A0E2</accession>
<organism evidence="1 2">
    <name type="scientific">Gossypium stocksii</name>
    <dbReference type="NCBI Taxonomy" id="47602"/>
    <lineage>
        <taxon>Eukaryota</taxon>
        <taxon>Viridiplantae</taxon>
        <taxon>Streptophyta</taxon>
        <taxon>Embryophyta</taxon>
        <taxon>Tracheophyta</taxon>
        <taxon>Spermatophyta</taxon>
        <taxon>Magnoliopsida</taxon>
        <taxon>eudicotyledons</taxon>
        <taxon>Gunneridae</taxon>
        <taxon>Pentapetalae</taxon>
        <taxon>rosids</taxon>
        <taxon>malvids</taxon>
        <taxon>Malvales</taxon>
        <taxon>Malvaceae</taxon>
        <taxon>Malvoideae</taxon>
        <taxon>Gossypium</taxon>
    </lineage>
</organism>
<gene>
    <name evidence="1" type="ORF">J1N35_019796</name>
</gene>
<comment type="caution">
    <text evidence="1">The sequence shown here is derived from an EMBL/GenBank/DDBJ whole genome shotgun (WGS) entry which is preliminary data.</text>
</comment>
<name>A0A9D4A0E2_9ROSI</name>
<proteinExistence type="predicted"/>
<evidence type="ECO:0000313" key="2">
    <source>
        <dbReference type="Proteomes" id="UP000828251"/>
    </source>
</evidence>